<comment type="caution">
    <text evidence="1">The sequence shown here is derived from an EMBL/GenBank/DDBJ whole genome shotgun (WGS) entry which is preliminary data.</text>
</comment>
<sequence length="143" mass="15813">MNKNQQKLAYYAQLINQIVTETEAEQDQMSPKFEELKAAEAAKTIQDFDAQAYQATKTLFTNGTTHYQQMLAQLEAAQAPARLLGNHKLLTSAFRDFTQGCVEMVASLHDAPAEFDQAAFDAAEAKQDAATTKLMKHIAKITA</sequence>
<dbReference type="EMBL" id="JBHTON010000028">
    <property type="protein sequence ID" value="MFD1485346.1"/>
    <property type="molecule type" value="Genomic_DNA"/>
</dbReference>
<gene>
    <name evidence="1" type="ORF">ACFQ5J_08900</name>
</gene>
<evidence type="ECO:0008006" key="3">
    <source>
        <dbReference type="Google" id="ProtNLM"/>
    </source>
</evidence>
<reference evidence="2" key="1">
    <citation type="journal article" date="2019" name="Int. J. Syst. Evol. Microbiol.">
        <title>The Global Catalogue of Microorganisms (GCM) 10K type strain sequencing project: providing services to taxonomists for standard genome sequencing and annotation.</title>
        <authorList>
            <consortium name="The Broad Institute Genomics Platform"/>
            <consortium name="The Broad Institute Genome Sequencing Center for Infectious Disease"/>
            <person name="Wu L."/>
            <person name="Ma J."/>
        </authorList>
    </citation>
    <scope>NUCLEOTIDE SEQUENCE [LARGE SCALE GENOMIC DNA]</scope>
    <source>
        <strain evidence="2">CCM 8903</strain>
    </source>
</reference>
<evidence type="ECO:0000313" key="1">
    <source>
        <dbReference type="EMBL" id="MFD1485346.1"/>
    </source>
</evidence>
<accession>A0ABW4EA94</accession>
<organism evidence="1 2">
    <name type="scientific">Lacticaseibacillus baoqingensis</name>
    <dbReference type="NCBI Taxonomy" id="2486013"/>
    <lineage>
        <taxon>Bacteria</taxon>
        <taxon>Bacillati</taxon>
        <taxon>Bacillota</taxon>
        <taxon>Bacilli</taxon>
        <taxon>Lactobacillales</taxon>
        <taxon>Lactobacillaceae</taxon>
        <taxon>Lacticaseibacillus</taxon>
    </lineage>
</organism>
<evidence type="ECO:0000313" key="2">
    <source>
        <dbReference type="Proteomes" id="UP001597252"/>
    </source>
</evidence>
<dbReference type="Proteomes" id="UP001597252">
    <property type="component" value="Unassembled WGS sequence"/>
</dbReference>
<keyword evidence="2" id="KW-1185">Reference proteome</keyword>
<proteinExistence type="predicted"/>
<dbReference type="RefSeq" id="WP_125751452.1">
    <property type="nucleotide sequence ID" value="NZ_JBHTON010000028.1"/>
</dbReference>
<protein>
    <recommendedName>
        <fullName evidence="3">DUF2383 domain-containing protein</fullName>
    </recommendedName>
</protein>
<name>A0ABW4EA94_9LACO</name>